<dbReference type="AlphaFoldDB" id="A0A2T3FY70"/>
<gene>
    <name evidence="1" type="ORF">C7U55_07835</name>
</gene>
<dbReference type="EMBL" id="PYLP01000008">
    <property type="protein sequence ID" value="PST40219.1"/>
    <property type="molecule type" value="Genomic_DNA"/>
</dbReference>
<dbReference type="GeneID" id="77470997"/>
<evidence type="ECO:0000313" key="1">
    <source>
        <dbReference type="EMBL" id="PST40219.1"/>
    </source>
</evidence>
<sequence>MVMEQEIIHYLRKHPYWYVKLCHYPESYDDLLEEIHQKKQDSLLEKLDRFSMIVSMLEMLQ</sequence>
<organism evidence="1 2">
    <name type="scientific">Faecalibacillus faecis</name>
    <dbReference type="NCBI Taxonomy" id="1982628"/>
    <lineage>
        <taxon>Bacteria</taxon>
        <taxon>Bacillati</taxon>
        <taxon>Bacillota</taxon>
        <taxon>Erysipelotrichia</taxon>
        <taxon>Erysipelotrichales</taxon>
        <taxon>Coprobacillaceae</taxon>
        <taxon>Faecalibacillus</taxon>
    </lineage>
</organism>
<comment type="caution">
    <text evidence="1">The sequence shown here is derived from an EMBL/GenBank/DDBJ whole genome shotgun (WGS) entry which is preliminary data.</text>
</comment>
<dbReference type="InterPro" id="IPR025613">
    <property type="entry name" value="YlbE"/>
</dbReference>
<dbReference type="RefSeq" id="WP_106988090.1">
    <property type="nucleotide sequence ID" value="NZ_DAWBWI010000265.1"/>
</dbReference>
<evidence type="ECO:0000313" key="2">
    <source>
        <dbReference type="Proteomes" id="UP000241201"/>
    </source>
</evidence>
<proteinExistence type="predicted"/>
<evidence type="ECO:0008006" key="3">
    <source>
        <dbReference type="Google" id="ProtNLM"/>
    </source>
</evidence>
<accession>A0A2T3FY70</accession>
<dbReference type="Pfam" id="PF14003">
    <property type="entry name" value="YlbE"/>
    <property type="match status" value="1"/>
</dbReference>
<reference evidence="2" key="1">
    <citation type="submission" date="2018-03" db="EMBL/GenBank/DDBJ databases">
        <title>Lachnoclostridium SNUG30370 gen.nov., sp.nov., isolated from human faeces.</title>
        <authorList>
            <person name="Seo B."/>
            <person name="Jeon K."/>
            <person name="Ko G."/>
        </authorList>
    </citation>
    <scope>NUCLEOTIDE SEQUENCE [LARGE SCALE GENOMIC DNA]</scope>
    <source>
        <strain evidence="2">SNUG30370</strain>
    </source>
</reference>
<name>A0A2T3FY70_9FIRM</name>
<dbReference type="Proteomes" id="UP000241201">
    <property type="component" value="Unassembled WGS sequence"/>
</dbReference>
<protein>
    <recommendedName>
        <fullName evidence="3">YlbE-like protein</fullName>
    </recommendedName>
</protein>
<keyword evidence="2" id="KW-1185">Reference proteome</keyword>